<dbReference type="Pfam" id="PF03786">
    <property type="entry name" value="UxuA"/>
    <property type="match status" value="2"/>
</dbReference>
<keyword evidence="9" id="KW-0464">Manganese</keyword>
<dbReference type="RefSeq" id="WP_139075785.1">
    <property type="nucleotide sequence ID" value="NZ_VDFU01000004.1"/>
</dbReference>
<dbReference type="GO" id="GO:0042840">
    <property type="term" value="P:D-glucuronate catabolic process"/>
    <property type="evidence" value="ECO:0007669"/>
    <property type="project" value="TreeGrafter"/>
</dbReference>
<comment type="similarity">
    <text evidence="6">Belongs to the mannonate dehydratase family.</text>
</comment>
<evidence type="ECO:0000256" key="9">
    <source>
        <dbReference type="ARBA" id="ARBA00023211"/>
    </source>
</evidence>
<dbReference type="AlphaFoldDB" id="A0A5C4N2Q1"/>
<keyword evidence="12" id="KW-1185">Reference proteome</keyword>
<evidence type="ECO:0000256" key="1">
    <source>
        <dbReference type="ARBA" id="ARBA00001794"/>
    </source>
</evidence>
<comment type="caution">
    <text evidence="11">The sequence shown here is derived from an EMBL/GenBank/DDBJ whole genome shotgun (WGS) entry which is preliminary data.</text>
</comment>
<dbReference type="SUPFAM" id="SSF51658">
    <property type="entry name" value="Xylose isomerase-like"/>
    <property type="match status" value="1"/>
</dbReference>
<comment type="cofactor">
    <cofactor evidence="2">
        <name>Mn(2+)</name>
        <dbReference type="ChEBI" id="CHEBI:29035"/>
    </cofactor>
</comment>
<evidence type="ECO:0000256" key="5">
    <source>
        <dbReference type="ARBA" id="ARBA00004892"/>
    </source>
</evidence>
<evidence type="ECO:0000256" key="10">
    <source>
        <dbReference type="ARBA" id="ARBA00023239"/>
    </source>
</evidence>
<comment type="catalytic activity">
    <reaction evidence="1">
        <text>D-mannonate = 2-dehydro-3-deoxy-D-gluconate + H2O</text>
        <dbReference type="Rhea" id="RHEA:20097"/>
        <dbReference type="ChEBI" id="CHEBI:15377"/>
        <dbReference type="ChEBI" id="CHEBI:17767"/>
        <dbReference type="ChEBI" id="CHEBI:57990"/>
        <dbReference type="EC" id="4.2.1.8"/>
    </reaction>
</comment>
<evidence type="ECO:0000256" key="7">
    <source>
        <dbReference type="ARBA" id="ARBA00012927"/>
    </source>
</evidence>
<dbReference type="PANTHER" id="PTHR30387">
    <property type="entry name" value="MANNONATE DEHYDRATASE"/>
    <property type="match status" value="1"/>
</dbReference>
<evidence type="ECO:0000256" key="4">
    <source>
        <dbReference type="ARBA" id="ARBA00002713"/>
    </source>
</evidence>
<reference evidence="11 12" key="1">
    <citation type="submission" date="2019-06" db="EMBL/GenBank/DDBJ databases">
        <title>YIM 131921 draft genome.</title>
        <authorList>
            <person name="Jiang L."/>
        </authorList>
    </citation>
    <scope>NUCLEOTIDE SEQUENCE [LARGE SCALE GENOMIC DNA]</scope>
    <source>
        <strain evidence="11 12">YIM 131921</strain>
    </source>
</reference>
<protein>
    <recommendedName>
        <fullName evidence="7">mannonate dehydratase</fullName>
        <ecNumber evidence="7">4.2.1.8</ecNumber>
    </recommendedName>
</protein>
<keyword evidence="8" id="KW-0408">Iron</keyword>
<evidence type="ECO:0000313" key="11">
    <source>
        <dbReference type="EMBL" id="TNC51664.1"/>
    </source>
</evidence>
<dbReference type="InterPro" id="IPR004628">
    <property type="entry name" value="Man_deHydtase"/>
</dbReference>
<dbReference type="GO" id="GO:0008927">
    <property type="term" value="F:mannonate dehydratase activity"/>
    <property type="evidence" value="ECO:0007669"/>
    <property type="project" value="UniProtKB-EC"/>
</dbReference>
<evidence type="ECO:0000313" key="12">
    <source>
        <dbReference type="Proteomes" id="UP000305887"/>
    </source>
</evidence>
<name>A0A5C4N2Q1_9RHOB</name>
<evidence type="ECO:0000256" key="2">
    <source>
        <dbReference type="ARBA" id="ARBA00001936"/>
    </source>
</evidence>
<keyword evidence="10" id="KW-0456">Lyase</keyword>
<dbReference type="EMBL" id="VDFU01000004">
    <property type="protein sequence ID" value="TNC51664.1"/>
    <property type="molecule type" value="Genomic_DNA"/>
</dbReference>
<dbReference type="PANTHER" id="PTHR30387:SF2">
    <property type="entry name" value="MANNONATE DEHYDRATASE"/>
    <property type="match status" value="1"/>
</dbReference>
<gene>
    <name evidence="11" type="ORF">FHG66_05770</name>
</gene>
<accession>A0A5C4N2Q1</accession>
<dbReference type="GO" id="GO:0030145">
    <property type="term" value="F:manganese ion binding"/>
    <property type="evidence" value="ECO:0007669"/>
    <property type="project" value="TreeGrafter"/>
</dbReference>
<evidence type="ECO:0000256" key="6">
    <source>
        <dbReference type="ARBA" id="ARBA00007389"/>
    </source>
</evidence>
<dbReference type="UniPathway" id="UPA00246"/>
<dbReference type="Gene3D" id="3.20.20.150">
    <property type="entry name" value="Divalent-metal-dependent TIM barrel enzymes"/>
    <property type="match status" value="1"/>
</dbReference>
<dbReference type="OrthoDB" id="9780250at2"/>
<comment type="pathway">
    <text evidence="5">Carbohydrate metabolism; pentose and glucuronate interconversion.</text>
</comment>
<sequence>MAIRLAIGQFNEIAEEKLRFAAQLGVEGIQMNNPILPGEHRWEQADVRRLVERVEAHGLRFEAIENVPTHFYHRAMLGLPGRDEQIENYRATIRAVARAGVPILGYHFMPNSVWTTSREPLGRGGALVRRFDLAVVEAAGSDPGRLRPFLPTRLGTQASMPLRSPEEPPLGPEEMWANYEYFIRAVLPVAEEEGISLALHPDDPPVPMLGGVARIFDGPDGLRRAHALAQGSPAWALDLCLGSLSESPGGHRAVIDAIREFGPRGAIAYVHFRDVKGTVPCFDECFIGEGNFDPAEAMELLWTSGFDGFIIDDHVPLMDDDTAWCHRGRAHAVGYLQGMIRMLQLRDSQR</sequence>
<organism evidence="11 12">
    <name type="scientific">Rubellimicrobium rubrum</name>
    <dbReference type="NCBI Taxonomy" id="2585369"/>
    <lineage>
        <taxon>Bacteria</taxon>
        <taxon>Pseudomonadati</taxon>
        <taxon>Pseudomonadota</taxon>
        <taxon>Alphaproteobacteria</taxon>
        <taxon>Rhodobacterales</taxon>
        <taxon>Roseobacteraceae</taxon>
        <taxon>Rubellimicrobium</taxon>
    </lineage>
</organism>
<comment type="cofactor">
    <cofactor evidence="3">
        <name>Fe(2+)</name>
        <dbReference type="ChEBI" id="CHEBI:29033"/>
    </cofactor>
</comment>
<evidence type="ECO:0000256" key="3">
    <source>
        <dbReference type="ARBA" id="ARBA00001954"/>
    </source>
</evidence>
<proteinExistence type="inferred from homology"/>
<dbReference type="Proteomes" id="UP000305887">
    <property type="component" value="Unassembled WGS sequence"/>
</dbReference>
<evidence type="ECO:0000256" key="8">
    <source>
        <dbReference type="ARBA" id="ARBA00023004"/>
    </source>
</evidence>
<comment type="function">
    <text evidence="4">Catalyzes the dehydration of D-mannonate.</text>
</comment>
<dbReference type="InterPro" id="IPR036237">
    <property type="entry name" value="Xyl_isomerase-like_sf"/>
</dbReference>
<dbReference type="EC" id="4.2.1.8" evidence="7"/>
<dbReference type="GO" id="GO:0008198">
    <property type="term" value="F:ferrous iron binding"/>
    <property type="evidence" value="ECO:0007669"/>
    <property type="project" value="TreeGrafter"/>
</dbReference>